<comment type="subcellular location">
    <subcellularLocation>
        <location evidence="1">Cell membrane</location>
        <topology evidence="1">Single-pass type I membrane protein</topology>
    </subcellularLocation>
</comment>
<dbReference type="GO" id="GO:0005524">
    <property type="term" value="F:ATP binding"/>
    <property type="evidence" value="ECO:0007669"/>
    <property type="project" value="UniProtKB-KW"/>
</dbReference>
<evidence type="ECO:0000256" key="13">
    <source>
        <dbReference type="ARBA" id="ARBA00023136"/>
    </source>
</evidence>
<dbReference type="InterPro" id="IPR001480">
    <property type="entry name" value="Bulb-type_lectin_dom"/>
</dbReference>
<feature type="compositionally biased region" description="Basic and acidic residues" evidence="20">
    <location>
        <begin position="670"/>
        <end position="700"/>
    </location>
</feature>
<keyword evidence="12 21" id="KW-1133">Transmembrane helix</keyword>
<keyword evidence="2" id="KW-1003">Cell membrane</keyword>
<dbReference type="PROSITE" id="PS50927">
    <property type="entry name" value="BULB_LECTIN"/>
    <property type="match status" value="1"/>
</dbReference>
<dbReference type="Pfam" id="PF01453">
    <property type="entry name" value="B_lectin"/>
    <property type="match status" value="1"/>
</dbReference>
<dbReference type="PANTHER" id="PTHR27002:SF1107">
    <property type="entry name" value="RECEPTOR-LIKE SERINE_THREONINE-PROTEIN KINASE"/>
    <property type="match status" value="1"/>
</dbReference>
<comment type="similarity">
    <text evidence="19">Belongs to the protein kinase superfamily. Ser/Thr protein kinase family.</text>
</comment>
<evidence type="ECO:0000313" key="24">
    <source>
        <dbReference type="EMBL" id="KAK6914899.1"/>
    </source>
</evidence>
<dbReference type="EC" id="2.7.11.1" evidence="19"/>
<dbReference type="EMBL" id="JBAMMX010000025">
    <property type="protein sequence ID" value="KAK6914899.1"/>
    <property type="molecule type" value="Genomic_DNA"/>
</dbReference>
<dbReference type="SUPFAM" id="SSF56112">
    <property type="entry name" value="Protein kinase-like (PK-like)"/>
    <property type="match status" value="1"/>
</dbReference>
<evidence type="ECO:0000256" key="8">
    <source>
        <dbReference type="ARBA" id="ARBA00022734"/>
    </source>
</evidence>
<dbReference type="Pfam" id="PF07714">
    <property type="entry name" value="PK_Tyr_Ser-Thr"/>
    <property type="match status" value="2"/>
</dbReference>
<evidence type="ECO:0000259" key="22">
    <source>
        <dbReference type="PROSITE" id="PS50011"/>
    </source>
</evidence>
<comment type="catalytic activity">
    <reaction evidence="18 19">
        <text>L-seryl-[protein] + ATP = O-phospho-L-seryl-[protein] + ADP + H(+)</text>
        <dbReference type="Rhea" id="RHEA:17989"/>
        <dbReference type="Rhea" id="RHEA-COMP:9863"/>
        <dbReference type="Rhea" id="RHEA-COMP:11604"/>
        <dbReference type="ChEBI" id="CHEBI:15378"/>
        <dbReference type="ChEBI" id="CHEBI:29999"/>
        <dbReference type="ChEBI" id="CHEBI:30616"/>
        <dbReference type="ChEBI" id="CHEBI:83421"/>
        <dbReference type="ChEBI" id="CHEBI:456216"/>
        <dbReference type="EC" id="2.7.11.1"/>
    </reaction>
</comment>
<organism evidence="24 25">
    <name type="scientific">Dillenia turbinata</name>
    <dbReference type="NCBI Taxonomy" id="194707"/>
    <lineage>
        <taxon>Eukaryota</taxon>
        <taxon>Viridiplantae</taxon>
        <taxon>Streptophyta</taxon>
        <taxon>Embryophyta</taxon>
        <taxon>Tracheophyta</taxon>
        <taxon>Spermatophyta</taxon>
        <taxon>Magnoliopsida</taxon>
        <taxon>eudicotyledons</taxon>
        <taxon>Gunneridae</taxon>
        <taxon>Pentapetalae</taxon>
        <taxon>Dilleniales</taxon>
        <taxon>Dilleniaceae</taxon>
        <taxon>Dillenia</taxon>
    </lineage>
</organism>
<evidence type="ECO:0000256" key="14">
    <source>
        <dbReference type="ARBA" id="ARBA00023157"/>
    </source>
</evidence>
<dbReference type="InterPro" id="IPR000719">
    <property type="entry name" value="Prot_kinase_dom"/>
</dbReference>
<keyword evidence="7" id="KW-0732">Signal</keyword>
<proteinExistence type="inferred from homology"/>
<evidence type="ECO:0000256" key="9">
    <source>
        <dbReference type="ARBA" id="ARBA00022741"/>
    </source>
</evidence>
<dbReference type="FunFam" id="1.10.510.10:FF:001722">
    <property type="entry name" value="G-type lectin S-receptor-like serine/threonine-protein kinase B120"/>
    <property type="match status" value="1"/>
</dbReference>
<evidence type="ECO:0000256" key="5">
    <source>
        <dbReference type="ARBA" id="ARBA00022679"/>
    </source>
</evidence>
<protein>
    <recommendedName>
        <fullName evidence="19">Receptor-like serine/threonine-protein kinase</fullName>
        <ecNumber evidence="19">2.7.11.1</ecNumber>
    </recommendedName>
</protein>
<dbReference type="Pfam" id="PF08276">
    <property type="entry name" value="PAN_2"/>
    <property type="match status" value="1"/>
</dbReference>
<keyword evidence="14" id="KW-1015">Disulfide bond</keyword>
<dbReference type="FunFam" id="2.90.10.10:FF:000009">
    <property type="entry name" value="Receptor-like serine/threonine-protein kinase SD1-8"/>
    <property type="match status" value="1"/>
</dbReference>
<keyword evidence="25" id="KW-1185">Reference proteome</keyword>
<evidence type="ECO:0000256" key="18">
    <source>
        <dbReference type="ARBA" id="ARBA00048679"/>
    </source>
</evidence>
<evidence type="ECO:0000256" key="7">
    <source>
        <dbReference type="ARBA" id="ARBA00022729"/>
    </source>
</evidence>
<feature type="region of interest" description="Disordered" evidence="20">
    <location>
        <begin position="665"/>
        <end position="719"/>
    </location>
</feature>
<evidence type="ECO:0000256" key="11">
    <source>
        <dbReference type="ARBA" id="ARBA00022840"/>
    </source>
</evidence>
<dbReference type="Pfam" id="PF09072">
    <property type="entry name" value="TMA7"/>
    <property type="match status" value="1"/>
</dbReference>
<keyword evidence="10 19" id="KW-0418">Kinase</keyword>
<dbReference type="CDD" id="cd00028">
    <property type="entry name" value="B_lectin"/>
    <property type="match status" value="1"/>
</dbReference>
<dbReference type="GO" id="GO:0004674">
    <property type="term" value="F:protein serine/threonine kinase activity"/>
    <property type="evidence" value="ECO:0007669"/>
    <property type="project" value="UniProtKB-KW"/>
</dbReference>
<dbReference type="InterPro" id="IPR036426">
    <property type="entry name" value="Bulb-type_lectin_dom_sf"/>
</dbReference>
<dbReference type="PANTHER" id="PTHR27002">
    <property type="entry name" value="RECEPTOR-LIKE SERINE/THREONINE-PROTEIN KINASE SD1-8"/>
    <property type="match status" value="1"/>
</dbReference>
<evidence type="ECO:0000256" key="20">
    <source>
        <dbReference type="SAM" id="MobiDB-lite"/>
    </source>
</evidence>
<evidence type="ECO:0000256" key="21">
    <source>
        <dbReference type="SAM" id="Phobius"/>
    </source>
</evidence>
<keyword evidence="16" id="KW-0325">Glycoprotein</keyword>
<evidence type="ECO:0000256" key="17">
    <source>
        <dbReference type="ARBA" id="ARBA00047899"/>
    </source>
</evidence>
<name>A0AAN8ULA6_9MAGN</name>
<dbReference type="Gene3D" id="1.10.510.10">
    <property type="entry name" value="Transferase(Phosphotransferase) domain 1"/>
    <property type="match status" value="1"/>
</dbReference>
<evidence type="ECO:0000256" key="2">
    <source>
        <dbReference type="ARBA" id="ARBA00022475"/>
    </source>
</evidence>
<evidence type="ECO:0000256" key="4">
    <source>
        <dbReference type="ARBA" id="ARBA00022553"/>
    </source>
</evidence>
<keyword evidence="15" id="KW-0675">Receptor</keyword>
<keyword evidence="11 19" id="KW-0067">ATP-binding</keyword>
<comment type="caution">
    <text evidence="24">The sequence shown here is derived from an EMBL/GenBank/DDBJ whole genome shotgun (WGS) entry which is preliminary data.</text>
</comment>
<dbReference type="AlphaFoldDB" id="A0AAN8ULA6"/>
<evidence type="ECO:0000256" key="15">
    <source>
        <dbReference type="ARBA" id="ARBA00023170"/>
    </source>
</evidence>
<feature type="domain" description="Bulb-type lectin" evidence="23">
    <location>
        <begin position="40"/>
        <end position="162"/>
    </location>
</feature>
<dbReference type="SUPFAM" id="SSF51110">
    <property type="entry name" value="alpha-D-mannose-specific plant lectins"/>
    <property type="match status" value="1"/>
</dbReference>
<evidence type="ECO:0000256" key="12">
    <source>
        <dbReference type="ARBA" id="ARBA00022989"/>
    </source>
</evidence>
<dbReference type="InterPro" id="IPR011009">
    <property type="entry name" value="Kinase-like_dom_sf"/>
</dbReference>
<evidence type="ECO:0000256" key="3">
    <source>
        <dbReference type="ARBA" id="ARBA00022527"/>
    </source>
</evidence>
<keyword evidence="6 21" id="KW-0812">Transmembrane</keyword>
<keyword evidence="9 19" id="KW-0547">Nucleotide-binding</keyword>
<feature type="domain" description="Protein kinase" evidence="22">
    <location>
        <begin position="449"/>
        <end position="719"/>
    </location>
</feature>
<keyword evidence="5 19" id="KW-0808">Transferase</keyword>
<dbReference type="InterPro" id="IPR015157">
    <property type="entry name" value="TMA7"/>
</dbReference>
<sequence length="719" mass="80872">MKIHIQAVHCASMGTNGRSIIVIIFVSSLLIGTTCSYSYGDTFLQGQKIRDWEYLVSANGNFKLAFFNPSKGGNLYLGIWYHNRPDIKPVWVGNRDTPVDGSSGALIIDEFGKLKITHRKGDPIEISSNEARGNTTASATLLDSGNFVLKELNYDGSTKQILWQSFDYPTDTLLPGMKLGMNFKTGKKWSLTSCVSDEVPASGSFTLSGDANGTSQLIIWWQKNMYWISGEWKNGHFEHAHELSDSDYANCTYVINEDEKYFTCTTNRSDTLWRYVMDSTGAISSGVSLALDGGCLYDSAPGCMTKMLPESRNLYTRNLCFRDCSCAAYAFTNDNRTGCQFWSKEMTFIEDLFGGREVNILRSEEQEFIEYKHWWELLIVISGISISMYMSTLILAKKELKVGAVDGDDDHEKLLGELLSHEFGEINEQRRYELQLFSFESIETATNNFASANMLGQGGFGSVFKRILNDGQEVAINRATCLGQGLTEFKNEIILIAKLQHTNLVRLLGCCLQREEKILVYEYLPNKSLDYFLFICPTLSIRHSTKYNYLHYLTGGYMAPEYAMEGIFSVKSDVYSFGVLLLEIVSGKRNTIHCHGGRQLNLIAYTWELWDEGRVLELIDSALVETYNINKALRCTHVGLLCVQDNPLDRPTMSEVVMMISGKAKPLKQPKADKKEYDESDLSHLQKKKEEEKALKELKAKASQKGAFGGSGLKKSGKK</sequence>
<dbReference type="InterPro" id="IPR024171">
    <property type="entry name" value="SRK-like_kinase"/>
</dbReference>
<reference evidence="24 25" key="1">
    <citation type="submission" date="2023-12" db="EMBL/GenBank/DDBJ databases">
        <title>A high-quality genome assembly for Dillenia turbinata (Dilleniales).</title>
        <authorList>
            <person name="Chanderbali A."/>
        </authorList>
    </citation>
    <scope>NUCLEOTIDE SEQUENCE [LARGE SCALE GENOMIC DNA]</scope>
    <source>
        <strain evidence="24">LSX21</strain>
        <tissue evidence="24">Leaf</tissue>
    </source>
</reference>
<dbReference type="Gene3D" id="3.30.200.20">
    <property type="entry name" value="Phosphorylase Kinase, domain 1"/>
    <property type="match status" value="1"/>
</dbReference>
<keyword evidence="13 21" id="KW-0472">Membrane</keyword>
<keyword evidence="4" id="KW-0597">Phosphoprotein</keyword>
<evidence type="ECO:0000256" key="6">
    <source>
        <dbReference type="ARBA" id="ARBA00022692"/>
    </source>
</evidence>
<gene>
    <name evidence="24" type="ORF">RJ641_020016</name>
</gene>
<dbReference type="Gene3D" id="2.90.10.10">
    <property type="entry name" value="Bulb-type lectin domain"/>
    <property type="match status" value="1"/>
</dbReference>
<evidence type="ECO:0000313" key="25">
    <source>
        <dbReference type="Proteomes" id="UP001370490"/>
    </source>
</evidence>
<dbReference type="InterPro" id="IPR003609">
    <property type="entry name" value="Pan_app"/>
</dbReference>
<accession>A0AAN8ULA6</accession>
<evidence type="ECO:0000256" key="10">
    <source>
        <dbReference type="ARBA" id="ARBA00022777"/>
    </source>
</evidence>
<dbReference type="PROSITE" id="PS50011">
    <property type="entry name" value="PROTEIN_KINASE_DOM"/>
    <property type="match status" value="1"/>
</dbReference>
<keyword evidence="3 19" id="KW-0723">Serine/threonine-protein kinase</keyword>
<dbReference type="SMART" id="SM00108">
    <property type="entry name" value="B_lectin"/>
    <property type="match status" value="1"/>
</dbReference>
<dbReference type="GO" id="GO:0030246">
    <property type="term" value="F:carbohydrate binding"/>
    <property type="evidence" value="ECO:0007669"/>
    <property type="project" value="UniProtKB-KW"/>
</dbReference>
<feature type="transmembrane region" description="Helical" evidence="21">
    <location>
        <begin position="20"/>
        <end position="40"/>
    </location>
</feature>
<dbReference type="Proteomes" id="UP001370490">
    <property type="component" value="Unassembled WGS sequence"/>
</dbReference>
<evidence type="ECO:0000256" key="16">
    <source>
        <dbReference type="ARBA" id="ARBA00023180"/>
    </source>
</evidence>
<evidence type="ECO:0000259" key="23">
    <source>
        <dbReference type="PROSITE" id="PS50927"/>
    </source>
</evidence>
<dbReference type="PIRSF" id="PIRSF000641">
    <property type="entry name" value="SRK"/>
    <property type="match status" value="1"/>
</dbReference>
<evidence type="ECO:0000256" key="1">
    <source>
        <dbReference type="ARBA" id="ARBA00004251"/>
    </source>
</evidence>
<keyword evidence="8" id="KW-0430">Lectin</keyword>
<dbReference type="InterPro" id="IPR001245">
    <property type="entry name" value="Ser-Thr/Tyr_kinase_cat_dom"/>
</dbReference>
<dbReference type="GO" id="GO:0005886">
    <property type="term" value="C:plasma membrane"/>
    <property type="evidence" value="ECO:0007669"/>
    <property type="project" value="UniProtKB-SubCell"/>
</dbReference>
<evidence type="ECO:0000256" key="19">
    <source>
        <dbReference type="PIRNR" id="PIRNR000641"/>
    </source>
</evidence>
<dbReference type="FunFam" id="3.30.200.20:FF:001238">
    <property type="entry name" value="Os08g0179000 protein"/>
    <property type="match status" value="1"/>
</dbReference>
<comment type="catalytic activity">
    <reaction evidence="17 19">
        <text>L-threonyl-[protein] + ATP = O-phospho-L-threonyl-[protein] + ADP + H(+)</text>
        <dbReference type="Rhea" id="RHEA:46608"/>
        <dbReference type="Rhea" id="RHEA-COMP:11060"/>
        <dbReference type="Rhea" id="RHEA-COMP:11605"/>
        <dbReference type="ChEBI" id="CHEBI:15378"/>
        <dbReference type="ChEBI" id="CHEBI:30013"/>
        <dbReference type="ChEBI" id="CHEBI:30616"/>
        <dbReference type="ChEBI" id="CHEBI:61977"/>
        <dbReference type="ChEBI" id="CHEBI:456216"/>
        <dbReference type="EC" id="2.7.11.1"/>
    </reaction>
</comment>